<sequence length="62" mass="7072">MGRVGARLARVQVSSRLTWTFSVRLETGPPPGSRRSVLPRPAPAVLRAVRPRLPRRHRRRHS</sequence>
<name>A0A4Z1D8A2_STRGP</name>
<protein>
    <submittedName>
        <fullName evidence="2">Uncharacterized protein</fullName>
    </submittedName>
</protein>
<accession>A0A4Z1D8A2</accession>
<feature type="compositionally biased region" description="Basic residues" evidence="1">
    <location>
        <begin position="49"/>
        <end position="62"/>
    </location>
</feature>
<feature type="region of interest" description="Disordered" evidence="1">
    <location>
        <begin position="24"/>
        <end position="62"/>
    </location>
</feature>
<dbReference type="AlphaFoldDB" id="A0A4Z1D8A2"/>
<organism evidence="2 3">
    <name type="scientific">Streptomyces griseoluteus</name>
    <dbReference type="NCBI Taxonomy" id="29306"/>
    <lineage>
        <taxon>Bacteria</taxon>
        <taxon>Bacillati</taxon>
        <taxon>Actinomycetota</taxon>
        <taxon>Actinomycetes</taxon>
        <taxon>Kitasatosporales</taxon>
        <taxon>Streptomycetaceae</taxon>
        <taxon>Streptomyces</taxon>
    </lineage>
</organism>
<gene>
    <name evidence="2" type="ORF">E5082_23655</name>
</gene>
<proteinExistence type="predicted"/>
<evidence type="ECO:0000313" key="3">
    <source>
        <dbReference type="Proteomes" id="UP000298513"/>
    </source>
</evidence>
<reference evidence="2 3" key="1">
    <citation type="submission" date="2019-04" db="EMBL/GenBank/DDBJ databases">
        <title>Streptomyces sp. nov. Bv016 isolated from bark of Buahinia variegata.</title>
        <authorList>
            <person name="Kanchanasin P."/>
            <person name="Tanasupawat S."/>
            <person name="Yuki M."/>
            <person name="Kudo T."/>
        </authorList>
    </citation>
    <scope>NUCLEOTIDE SEQUENCE [LARGE SCALE GENOMIC DNA]</scope>
    <source>
        <strain evidence="2 3">JCM 4765</strain>
    </source>
</reference>
<evidence type="ECO:0000256" key="1">
    <source>
        <dbReference type="SAM" id="MobiDB-lite"/>
    </source>
</evidence>
<dbReference type="RefSeq" id="WP_135793276.1">
    <property type="nucleotide sequence ID" value="NZ_BNBQ01000002.1"/>
</dbReference>
<dbReference type="Proteomes" id="UP000298513">
    <property type="component" value="Unassembled WGS sequence"/>
</dbReference>
<evidence type="ECO:0000313" key="2">
    <source>
        <dbReference type="EMBL" id="TGN78584.1"/>
    </source>
</evidence>
<dbReference type="GeneID" id="91529712"/>
<dbReference type="EMBL" id="SRRU01000009">
    <property type="protein sequence ID" value="TGN78584.1"/>
    <property type="molecule type" value="Genomic_DNA"/>
</dbReference>
<keyword evidence="3" id="KW-1185">Reference proteome</keyword>
<comment type="caution">
    <text evidence="2">The sequence shown here is derived from an EMBL/GenBank/DDBJ whole genome shotgun (WGS) entry which is preliminary data.</text>
</comment>